<dbReference type="Proteomes" id="UP000265955">
    <property type="component" value="Unassembled WGS sequence"/>
</dbReference>
<keyword evidence="6 7" id="KW-0472">Membrane</keyword>
<evidence type="ECO:0000256" key="6">
    <source>
        <dbReference type="ARBA" id="ARBA00023136"/>
    </source>
</evidence>
<evidence type="ECO:0000256" key="2">
    <source>
        <dbReference type="ARBA" id="ARBA00006679"/>
    </source>
</evidence>
<comment type="caution">
    <text evidence="8">The sequence shown here is derived from an EMBL/GenBank/DDBJ whole genome shotgun (WGS) entry which is preliminary data.</text>
</comment>
<keyword evidence="9" id="KW-1185">Reference proteome</keyword>
<feature type="transmembrane region" description="Helical" evidence="7">
    <location>
        <begin position="12"/>
        <end position="35"/>
    </location>
</feature>
<accession>A0A3A3G959</accession>
<protein>
    <submittedName>
        <fullName evidence="8">DoxX family protein</fullName>
    </submittedName>
</protein>
<keyword evidence="3" id="KW-1003">Cell membrane</keyword>
<feature type="transmembrane region" description="Helical" evidence="7">
    <location>
        <begin position="74"/>
        <end position="96"/>
    </location>
</feature>
<dbReference type="AlphaFoldDB" id="A0A3A3G959"/>
<comment type="similarity">
    <text evidence="2">Belongs to the DoxX family.</text>
</comment>
<dbReference type="GO" id="GO:0005886">
    <property type="term" value="C:plasma membrane"/>
    <property type="evidence" value="ECO:0007669"/>
    <property type="project" value="UniProtKB-SubCell"/>
</dbReference>
<dbReference type="PANTHER" id="PTHR33452:SF1">
    <property type="entry name" value="INNER MEMBRANE PROTEIN YPHA-RELATED"/>
    <property type="match status" value="1"/>
</dbReference>
<dbReference type="EMBL" id="QYUO01000001">
    <property type="protein sequence ID" value="RJF97419.1"/>
    <property type="molecule type" value="Genomic_DNA"/>
</dbReference>
<feature type="transmembrane region" description="Helical" evidence="7">
    <location>
        <begin position="47"/>
        <end position="67"/>
    </location>
</feature>
<gene>
    <name evidence="8" type="ORF">D3871_01885</name>
</gene>
<dbReference type="RefSeq" id="WP_119767370.1">
    <property type="nucleotide sequence ID" value="NZ_QYUO01000001.1"/>
</dbReference>
<proteinExistence type="inferred from homology"/>
<organism evidence="8 9">
    <name type="scientific">Noviherbaspirillum saxi</name>
    <dbReference type="NCBI Taxonomy" id="2320863"/>
    <lineage>
        <taxon>Bacteria</taxon>
        <taxon>Pseudomonadati</taxon>
        <taxon>Pseudomonadota</taxon>
        <taxon>Betaproteobacteria</taxon>
        <taxon>Burkholderiales</taxon>
        <taxon>Oxalobacteraceae</taxon>
        <taxon>Noviherbaspirillum</taxon>
    </lineage>
</organism>
<feature type="transmembrane region" description="Helical" evidence="7">
    <location>
        <begin position="108"/>
        <end position="130"/>
    </location>
</feature>
<evidence type="ECO:0000313" key="9">
    <source>
        <dbReference type="Proteomes" id="UP000265955"/>
    </source>
</evidence>
<dbReference type="OrthoDB" id="5382961at2"/>
<name>A0A3A3G959_9BURK</name>
<keyword evidence="4 7" id="KW-0812">Transmembrane</keyword>
<evidence type="ECO:0000313" key="8">
    <source>
        <dbReference type="EMBL" id="RJF97419.1"/>
    </source>
</evidence>
<reference evidence="9" key="1">
    <citation type="submission" date="2018-09" db="EMBL/GenBank/DDBJ databases">
        <authorList>
            <person name="Zhu H."/>
        </authorList>
    </citation>
    <scope>NUCLEOTIDE SEQUENCE [LARGE SCALE GENOMIC DNA]</scope>
    <source>
        <strain evidence="9">K1R23-30</strain>
    </source>
</reference>
<dbReference type="PANTHER" id="PTHR33452">
    <property type="entry name" value="OXIDOREDUCTASE CATD-RELATED"/>
    <property type="match status" value="1"/>
</dbReference>
<evidence type="ECO:0000256" key="5">
    <source>
        <dbReference type="ARBA" id="ARBA00022989"/>
    </source>
</evidence>
<keyword evidence="5 7" id="KW-1133">Transmembrane helix</keyword>
<evidence type="ECO:0000256" key="7">
    <source>
        <dbReference type="SAM" id="Phobius"/>
    </source>
</evidence>
<comment type="subcellular location">
    <subcellularLocation>
        <location evidence="1">Cell membrane</location>
        <topology evidence="1">Multi-pass membrane protein</topology>
    </subcellularLocation>
</comment>
<sequence length="142" mass="14879">MNQQHFSGYAAAFLRISLGAVLLAHGLLKVFVFTLPGTVGFFASQGFPGWMAYPVIAVEILAGAAMIVGLHSRVAAIVSLPVLVGALFVHIGNGWLFTAQNGGWEYPAFLVVTSAVVALLGDGAFALANLSLPRTSHKLRTA</sequence>
<dbReference type="Pfam" id="PF07681">
    <property type="entry name" value="DoxX"/>
    <property type="match status" value="1"/>
</dbReference>
<evidence type="ECO:0000256" key="3">
    <source>
        <dbReference type="ARBA" id="ARBA00022475"/>
    </source>
</evidence>
<evidence type="ECO:0000256" key="4">
    <source>
        <dbReference type="ARBA" id="ARBA00022692"/>
    </source>
</evidence>
<dbReference type="InterPro" id="IPR051907">
    <property type="entry name" value="DoxX-like_oxidoreductase"/>
</dbReference>
<dbReference type="InterPro" id="IPR032808">
    <property type="entry name" value="DoxX"/>
</dbReference>
<evidence type="ECO:0000256" key="1">
    <source>
        <dbReference type="ARBA" id="ARBA00004651"/>
    </source>
</evidence>